<keyword evidence="9" id="KW-1185">Reference proteome</keyword>
<dbReference type="PANTHER" id="PTHR13027:SF7">
    <property type="entry name" value="VACUOLAR FUSION PROTEIN MON1 HOMOLOG"/>
    <property type="match status" value="1"/>
</dbReference>
<dbReference type="EMBL" id="HE650821">
    <property type="protein sequence ID" value="CCF55897.1"/>
    <property type="molecule type" value="Genomic_DNA"/>
</dbReference>
<keyword evidence="4" id="KW-0072">Autophagy</keyword>
<dbReference type="PRINTS" id="PR01546">
    <property type="entry name" value="YEAST73DUF"/>
</dbReference>
<evidence type="ECO:0000259" key="5">
    <source>
        <dbReference type="Pfam" id="PF19036"/>
    </source>
</evidence>
<dbReference type="OrthoDB" id="272411at2759"/>
<accession>H2ANE7</accession>
<evidence type="ECO:0000256" key="2">
    <source>
        <dbReference type="ARBA" id="ARBA00008968"/>
    </source>
</evidence>
<keyword evidence="4" id="KW-0472">Membrane</keyword>
<dbReference type="PANTHER" id="PTHR13027">
    <property type="entry name" value="SAND PROTEIN-RELATED"/>
    <property type="match status" value="1"/>
</dbReference>
<comment type="function">
    <text evidence="4">Required for multiple vacuole delivery pathways including the cytoplasm to vacuole transport (Cvt), autophagy, pexophagy and endocytosis.</text>
</comment>
<dbReference type="HOGENOM" id="CLU_014574_0_0_1"/>
<keyword evidence="4" id="KW-0967">Endosome</keyword>
<dbReference type="GeneID" id="13882318"/>
<dbReference type="InterPro" id="IPR043970">
    <property type="entry name" value="FUZ/MON1/HPS1_longin_3"/>
</dbReference>
<dbReference type="AlphaFoldDB" id="H2ANE7"/>
<dbReference type="Pfam" id="PF19038">
    <property type="entry name" value="Fuz_longin_3"/>
    <property type="match status" value="1"/>
</dbReference>
<protein>
    <recommendedName>
        <fullName evidence="3 4">Vacuolar fusion protein MON1</fullName>
    </recommendedName>
</protein>
<gene>
    <name evidence="8" type="primary">KAFR0A04620</name>
    <name evidence="8" type="ORF">KAFR_0A04620</name>
</gene>
<dbReference type="Proteomes" id="UP000005220">
    <property type="component" value="Chromosome 1"/>
</dbReference>
<comment type="similarity">
    <text evidence="2 4">Belongs to the MON1/SAND family.</text>
</comment>
<sequence length="607" mass="69446">MESDESYIDNLIPAGMTASTKKDNDGIVQPGLTITKDSPTVSINLDNTIVSQRLTPSSSSSDVLEEGSSFMGSMHMNPRQFSTDNGMNIITNDITGENENDIDDQSDLVDQLAQSLYSYAATTRNYPKPIISNEVPNVFQETQDSDELNKQDKNFFILSSAGKPIFSMNGEDNQITSYMGIIHTIVNYFQLNNPNNEIKTIILPPKNQKFVFLNKNPIVLMVTSTRGESVNELASQLDFLYSYILSSLSERQLSRLFGKRSNTDLRNFLEVTDFENLDRLCQVITYEFYPELILNSLQCMMVSKTLRNKLHEIMSTQLVKESKFLPRGTLLYGMIVSASLNRLISLIRPKGHSLHTTDLQLLFSLIQNQFSNMNENQELWVPICFPKFNANGFLYSYIKFLPCKNYEHNKNVLILISGQKDSFFKLKLFADKLWNKIVDENLKSKIFDIGQGYKVTDVPAPLVHHFIYKAKKYVQFTMPDLEYHQSEEDSDGNPSFQNAKFEYAKKLRTYYQQLHDCITSEGGRQLNKSILNFIRWELKSNVGATASFQKEDVNLMGLVWVTKNFELYLICNNGITDKNIIFKSARKIVSWCKKNESKLFIQDGAVF</sequence>
<dbReference type="KEGG" id="kaf:KAFR_0A04620"/>
<dbReference type="GO" id="GO:0005829">
    <property type="term" value="C:cytosol"/>
    <property type="evidence" value="ECO:0007669"/>
    <property type="project" value="EnsemblFungi"/>
</dbReference>
<keyword evidence="4" id="KW-0653">Protein transport</keyword>
<dbReference type="STRING" id="1071382.H2ANE7"/>
<dbReference type="GO" id="GO:0000329">
    <property type="term" value="C:fungal-type vacuole membrane"/>
    <property type="evidence" value="ECO:0007669"/>
    <property type="project" value="EnsemblFungi"/>
</dbReference>
<dbReference type="InterPro" id="IPR004353">
    <property type="entry name" value="Mon1"/>
</dbReference>
<dbReference type="GO" id="GO:0032266">
    <property type="term" value="F:phosphatidylinositol-3-phosphate binding"/>
    <property type="evidence" value="ECO:0007669"/>
    <property type="project" value="EnsemblFungi"/>
</dbReference>
<dbReference type="RefSeq" id="XP_003955032.1">
    <property type="nucleotide sequence ID" value="XM_003954983.1"/>
</dbReference>
<dbReference type="InterPro" id="IPR043972">
    <property type="entry name" value="FUZ/MON1/HPS1_longin_1"/>
</dbReference>
<dbReference type="Pfam" id="PF19036">
    <property type="entry name" value="Fuz_longin_1"/>
    <property type="match status" value="1"/>
</dbReference>
<dbReference type="GO" id="GO:0032585">
    <property type="term" value="C:multivesicular body membrane"/>
    <property type="evidence" value="ECO:0007669"/>
    <property type="project" value="UniProtKB-SubCell"/>
</dbReference>
<proteinExistence type="inferred from homology"/>
<dbReference type="GO" id="GO:0016236">
    <property type="term" value="P:macroautophagy"/>
    <property type="evidence" value="ECO:0007669"/>
    <property type="project" value="EnsemblFungi"/>
</dbReference>
<keyword evidence="4" id="KW-0926">Vacuole</keyword>
<evidence type="ECO:0000256" key="3">
    <source>
        <dbReference type="ARBA" id="ARBA00018132"/>
    </source>
</evidence>
<dbReference type="InParanoid" id="H2ANE7"/>
<dbReference type="eggNOG" id="KOG0997">
    <property type="taxonomic scope" value="Eukaryota"/>
</dbReference>
<evidence type="ECO:0000313" key="9">
    <source>
        <dbReference type="Proteomes" id="UP000005220"/>
    </source>
</evidence>
<feature type="domain" description="FUZ/MON1/HPS1 third Longin" evidence="7">
    <location>
        <begin position="463"/>
        <end position="596"/>
    </location>
</feature>
<feature type="domain" description="FUZ/MON1/HPS1 second Longin" evidence="6">
    <location>
        <begin position="329"/>
        <end position="434"/>
    </location>
</feature>
<dbReference type="InterPro" id="IPR043971">
    <property type="entry name" value="FUZ/MON1/HPS1_longin_2"/>
</dbReference>
<keyword evidence="4" id="KW-0813">Transport</keyword>
<name>H2ANE7_KAZAF</name>
<evidence type="ECO:0000259" key="7">
    <source>
        <dbReference type="Pfam" id="PF19038"/>
    </source>
</evidence>
<evidence type="ECO:0000256" key="4">
    <source>
        <dbReference type="RuleBase" id="RU367048"/>
    </source>
</evidence>
<dbReference type="GO" id="GO:0010314">
    <property type="term" value="F:phosphatidylinositol-5-phosphate binding"/>
    <property type="evidence" value="ECO:0007669"/>
    <property type="project" value="EnsemblFungi"/>
</dbReference>
<dbReference type="GO" id="GO:1990624">
    <property type="term" value="F:guanyl nucleotide exchange factor inhibitor activity"/>
    <property type="evidence" value="ECO:0007669"/>
    <property type="project" value="EnsemblFungi"/>
</dbReference>
<dbReference type="FunCoup" id="H2ANE7">
    <property type="interactions" value="586"/>
</dbReference>
<dbReference type="GO" id="GO:0048278">
    <property type="term" value="P:vesicle docking"/>
    <property type="evidence" value="ECO:0007669"/>
    <property type="project" value="EnsemblFungi"/>
</dbReference>
<feature type="domain" description="FUZ/MON1/HPS1 first Longin" evidence="5">
    <location>
        <begin position="153"/>
        <end position="280"/>
    </location>
</feature>
<evidence type="ECO:0000313" key="8">
    <source>
        <dbReference type="EMBL" id="CCF55897.1"/>
    </source>
</evidence>
<dbReference type="GO" id="GO:0032511">
    <property type="term" value="P:late endosome to vacuole transport via multivesicular body sorting pathway"/>
    <property type="evidence" value="ECO:0007669"/>
    <property type="project" value="EnsemblFungi"/>
</dbReference>
<dbReference type="GO" id="GO:0032258">
    <property type="term" value="P:cytoplasm to vacuole targeting by the Cvt pathway"/>
    <property type="evidence" value="ECO:0007669"/>
    <property type="project" value="EnsemblFungi"/>
</dbReference>
<dbReference type="Pfam" id="PF19037">
    <property type="entry name" value="Fuz_longin_2"/>
    <property type="match status" value="1"/>
</dbReference>
<dbReference type="GO" id="GO:0005085">
    <property type="term" value="F:guanyl-nucleotide exchange factor activity"/>
    <property type="evidence" value="ECO:0007669"/>
    <property type="project" value="EnsemblFungi"/>
</dbReference>
<dbReference type="GO" id="GO:0035658">
    <property type="term" value="C:Mon1-Ccz1 complex"/>
    <property type="evidence" value="ECO:0007669"/>
    <property type="project" value="EnsemblFungi"/>
</dbReference>
<reference evidence="8 9" key="1">
    <citation type="journal article" date="2011" name="Proc. Natl. Acad. Sci. U.S.A.">
        <title>Evolutionary erosion of yeast sex chromosomes by mating-type switching accidents.</title>
        <authorList>
            <person name="Gordon J.L."/>
            <person name="Armisen D."/>
            <person name="Proux-Wera E."/>
            <person name="Oheigeartaigh S.S."/>
            <person name="Byrne K.P."/>
            <person name="Wolfe K.H."/>
        </authorList>
    </citation>
    <scope>NUCLEOTIDE SEQUENCE [LARGE SCALE GENOMIC DNA]</scope>
    <source>
        <strain evidence="9">ATCC 22294 / BCRC 22015 / CBS 2517 / CECT 1963 / NBRC 1671 / NRRL Y-8276</strain>
    </source>
</reference>
<organism evidence="8 9">
    <name type="scientific">Kazachstania africana (strain ATCC 22294 / BCRC 22015 / CBS 2517 / CECT 1963 / NBRC 1671 / NRRL Y-8276)</name>
    <name type="common">Yeast</name>
    <name type="synonym">Kluyveromyces africanus</name>
    <dbReference type="NCBI Taxonomy" id="1071382"/>
    <lineage>
        <taxon>Eukaryota</taxon>
        <taxon>Fungi</taxon>
        <taxon>Dikarya</taxon>
        <taxon>Ascomycota</taxon>
        <taxon>Saccharomycotina</taxon>
        <taxon>Saccharomycetes</taxon>
        <taxon>Saccharomycetales</taxon>
        <taxon>Saccharomycetaceae</taxon>
        <taxon>Kazachstania</taxon>
    </lineage>
</organism>
<evidence type="ECO:0000259" key="6">
    <source>
        <dbReference type="Pfam" id="PF19037"/>
    </source>
</evidence>
<evidence type="ECO:0000256" key="1">
    <source>
        <dbReference type="ARBA" id="ARBA00004380"/>
    </source>
</evidence>
<comment type="subcellular location">
    <subcellularLocation>
        <location evidence="4">Endosome</location>
        <location evidence="4">Multivesicular body membrane</location>
        <topology evidence="4">Peripheral membrane protein</topology>
    </subcellularLocation>
    <subcellularLocation>
        <location evidence="1 4">Prevacuolar compartment membrane</location>
        <topology evidence="1 4">Peripheral membrane protein</topology>
    </subcellularLocation>
    <subcellularLocation>
        <location evidence="4">Vacuole membrane</location>
        <topology evidence="4">Peripheral membrane protein</topology>
    </subcellularLocation>
</comment>
<dbReference type="GO" id="GO:0044395">
    <property type="term" value="P:protein targeting to vacuolar membrane"/>
    <property type="evidence" value="ECO:0007669"/>
    <property type="project" value="EnsemblFungi"/>
</dbReference>
<dbReference type="GO" id="GO:0001786">
    <property type="term" value="F:phosphatidylserine binding"/>
    <property type="evidence" value="ECO:0007669"/>
    <property type="project" value="EnsemblFungi"/>
</dbReference>